<sequence length="154" mass="17161">MAERGYHIRSLRSPDHALLLWRLRNSFGATNSQGLTFGGKTRASFQRLSRWAVSHLRLALSFKPSTVRARARVREIDRAPSEPSGSLAETGPFSFLVTIEIGSQVLLLSRGAPLALITRRHADLRTRLASTALNGYRVLLTPMDFVIECDKCLD</sequence>
<name>A0A9P0TEI4_PIEBR</name>
<accession>A0A9P0TEI4</accession>
<gene>
    <name evidence="1" type="ORF">PIBRA_LOCUS6676</name>
</gene>
<comment type="caution">
    <text evidence="1">The sequence shown here is derived from an EMBL/GenBank/DDBJ whole genome shotgun (WGS) entry which is preliminary data.</text>
</comment>
<organism evidence="1 2">
    <name type="scientific">Pieris brassicae</name>
    <name type="common">White butterfly</name>
    <name type="synonym">Large white butterfly</name>
    <dbReference type="NCBI Taxonomy" id="7116"/>
    <lineage>
        <taxon>Eukaryota</taxon>
        <taxon>Metazoa</taxon>
        <taxon>Ecdysozoa</taxon>
        <taxon>Arthropoda</taxon>
        <taxon>Hexapoda</taxon>
        <taxon>Insecta</taxon>
        <taxon>Pterygota</taxon>
        <taxon>Neoptera</taxon>
        <taxon>Endopterygota</taxon>
        <taxon>Lepidoptera</taxon>
        <taxon>Glossata</taxon>
        <taxon>Ditrysia</taxon>
        <taxon>Papilionoidea</taxon>
        <taxon>Pieridae</taxon>
        <taxon>Pierinae</taxon>
        <taxon>Pieris</taxon>
    </lineage>
</organism>
<dbReference type="AlphaFoldDB" id="A0A9P0TEI4"/>
<dbReference type="Proteomes" id="UP001152562">
    <property type="component" value="Unassembled WGS sequence"/>
</dbReference>
<reference evidence="1" key="1">
    <citation type="submission" date="2022-05" db="EMBL/GenBank/DDBJ databases">
        <authorList>
            <person name="Okamura Y."/>
        </authorList>
    </citation>
    <scope>NUCLEOTIDE SEQUENCE</scope>
</reference>
<evidence type="ECO:0000313" key="1">
    <source>
        <dbReference type="EMBL" id="CAH4029990.1"/>
    </source>
</evidence>
<proteinExistence type="predicted"/>
<dbReference type="EMBL" id="CALOZG010000010">
    <property type="protein sequence ID" value="CAH4029990.1"/>
    <property type="molecule type" value="Genomic_DNA"/>
</dbReference>
<keyword evidence="2" id="KW-1185">Reference proteome</keyword>
<protein>
    <submittedName>
        <fullName evidence="1">Uncharacterized protein</fullName>
    </submittedName>
</protein>
<evidence type="ECO:0000313" key="2">
    <source>
        <dbReference type="Proteomes" id="UP001152562"/>
    </source>
</evidence>